<organism evidence="1 2">
    <name type="scientific">Solanum verrucosum</name>
    <dbReference type="NCBI Taxonomy" id="315347"/>
    <lineage>
        <taxon>Eukaryota</taxon>
        <taxon>Viridiplantae</taxon>
        <taxon>Streptophyta</taxon>
        <taxon>Embryophyta</taxon>
        <taxon>Tracheophyta</taxon>
        <taxon>Spermatophyta</taxon>
        <taxon>Magnoliopsida</taxon>
        <taxon>eudicotyledons</taxon>
        <taxon>Gunneridae</taxon>
        <taxon>Pentapetalae</taxon>
        <taxon>asterids</taxon>
        <taxon>lamiids</taxon>
        <taxon>Solanales</taxon>
        <taxon>Solanaceae</taxon>
        <taxon>Solanoideae</taxon>
        <taxon>Solaneae</taxon>
        <taxon>Solanum</taxon>
    </lineage>
</organism>
<dbReference type="EMBL" id="CP133614">
    <property type="protein sequence ID" value="WMV21254.1"/>
    <property type="molecule type" value="Genomic_DNA"/>
</dbReference>
<reference evidence="1" key="1">
    <citation type="submission" date="2023-08" db="EMBL/GenBank/DDBJ databases">
        <title>A de novo genome assembly of Solanum verrucosum Schlechtendal, a Mexican diploid species geographically isolated from the other diploid A-genome species in potato relatives.</title>
        <authorList>
            <person name="Hosaka K."/>
        </authorList>
    </citation>
    <scope>NUCLEOTIDE SEQUENCE</scope>
    <source>
        <tissue evidence="1">Young leaves</tissue>
    </source>
</reference>
<evidence type="ECO:0000313" key="2">
    <source>
        <dbReference type="Proteomes" id="UP001234989"/>
    </source>
</evidence>
<evidence type="ECO:0000313" key="1">
    <source>
        <dbReference type="EMBL" id="WMV21254.1"/>
    </source>
</evidence>
<protein>
    <submittedName>
        <fullName evidence="1">Uncharacterized protein</fullName>
    </submittedName>
</protein>
<name>A0AAF0QCL0_SOLVR</name>
<gene>
    <name evidence="1" type="ORF">MTR67_014639</name>
</gene>
<accession>A0AAF0QCL0</accession>
<proteinExistence type="predicted"/>
<dbReference type="Proteomes" id="UP001234989">
    <property type="component" value="Chromosome 3"/>
</dbReference>
<sequence length="105" mass="11882">MFVTLNFQFPKIEFSCLCICCSDLIGNSWFLVSITCLQGIRGSKENCILNFALPFLLPGLQHIIHLSVDSPFFGVMRVVFLTAKPRIDLIMKESVSLVWKGKRVT</sequence>
<dbReference type="AlphaFoldDB" id="A0AAF0QCL0"/>
<keyword evidence="2" id="KW-1185">Reference proteome</keyword>